<evidence type="ECO:0000313" key="6">
    <source>
        <dbReference type="Proteomes" id="UP000177006"/>
    </source>
</evidence>
<evidence type="ECO:0000256" key="1">
    <source>
        <dbReference type="ARBA" id="ARBA00023015"/>
    </source>
</evidence>
<dbReference type="Pfam" id="PF01022">
    <property type="entry name" value="HTH_5"/>
    <property type="match status" value="1"/>
</dbReference>
<organism evidence="5 6">
    <name type="scientific">Candidatus Beckwithbacteria bacterium RBG_13_42_9</name>
    <dbReference type="NCBI Taxonomy" id="1797457"/>
    <lineage>
        <taxon>Bacteria</taxon>
        <taxon>Candidatus Beckwithiibacteriota</taxon>
    </lineage>
</organism>
<dbReference type="PANTHER" id="PTHR33154:SF18">
    <property type="entry name" value="ARSENICAL RESISTANCE OPERON REPRESSOR"/>
    <property type="match status" value="1"/>
</dbReference>
<dbReference type="PANTHER" id="PTHR33154">
    <property type="entry name" value="TRANSCRIPTIONAL REGULATOR, ARSR FAMILY"/>
    <property type="match status" value="1"/>
</dbReference>
<dbReference type="GO" id="GO:0003677">
    <property type="term" value="F:DNA binding"/>
    <property type="evidence" value="ECO:0007669"/>
    <property type="project" value="UniProtKB-KW"/>
</dbReference>
<reference evidence="5 6" key="1">
    <citation type="journal article" date="2016" name="Nat. Commun.">
        <title>Thousands of microbial genomes shed light on interconnected biogeochemical processes in an aquifer system.</title>
        <authorList>
            <person name="Anantharaman K."/>
            <person name="Brown C.T."/>
            <person name="Hug L.A."/>
            <person name="Sharon I."/>
            <person name="Castelle C.J."/>
            <person name="Probst A.J."/>
            <person name="Thomas B.C."/>
            <person name="Singh A."/>
            <person name="Wilkins M.J."/>
            <person name="Karaoz U."/>
            <person name="Brodie E.L."/>
            <person name="Williams K.H."/>
            <person name="Hubbard S.S."/>
            <person name="Banfield J.F."/>
        </authorList>
    </citation>
    <scope>NUCLEOTIDE SEQUENCE [LARGE SCALE GENOMIC DNA]</scope>
</reference>
<evidence type="ECO:0000256" key="3">
    <source>
        <dbReference type="ARBA" id="ARBA00023163"/>
    </source>
</evidence>
<evidence type="ECO:0000313" key="5">
    <source>
        <dbReference type="EMBL" id="OGD61952.1"/>
    </source>
</evidence>
<dbReference type="SMART" id="SM00418">
    <property type="entry name" value="HTH_ARSR"/>
    <property type="match status" value="1"/>
</dbReference>
<keyword evidence="2" id="KW-0238">DNA-binding</keyword>
<dbReference type="GO" id="GO:0003700">
    <property type="term" value="F:DNA-binding transcription factor activity"/>
    <property type="evidence" value="ECO:0007669"/>
    <property type="project" value="InterPro"/>
</dbReference>
<dbReference type="InterPro" id="IPR001845">
    <property type="entry name" value="HTH_ArsR_DNA-bd_dom"/>
</dbReference>
<protein>
    <recommendedName>
        <fullName evidence="4">HTH arsR-type domain-containing protein</fullName>
    </recommendedName>
</protein>
<comment type="caution">
    <text evidence="5">The sequence shown here is derived from an EMBL/GenBank/DDBJ whole genome shotgun (WGS) entry which is preliminary data.</text>
</comment>
<dbReference type="InterPro" id="IPR036390">
    <property type="entry name" value="WH_DNA-bd_sf"/>
</dbReference>
<keyword evidence="3" id="KW-0804">Transcription</keyword>
<dbReference type="InterPro" id="IPR036388">
    <property type="entry name" value="WH-like_DNA-bd_sf"/>
</dbReference>
<dbReference type="Proteomes" id="UP000177006">
    <property type="component" value="Unassembled WGS sequence"/>
</dbReference>
<dbReference type="EMBL" id="MEZK01000029">
    <property type="protein sequence ID" value="OGD61952.1"/>
    <property type="molecule type" value="Genomic_DNA"/>
</dbReference>
<dbReference type="SUPFAM" id="SSF46785">
    <property type="entry name" value="Winged helix' DNA-binding domain"/>
    <property type="match status" value="1"/>
</dbReference>
<dbReference type="STRING" id="1797457.A2160_01150"/>
<dbReference type="InterPro" id="IPR011991">
    <property type="entry name" value="ArsR-like_HTH"/>
</dbReference>
<keyword evidence="1" id="KW-0805">Transcription regulation</keyword>
<dbReference type="InterPro" id="IPR051081">
    <property type="entry name" value="HTH_MetalResp_TranReg"/>
</dbReference>
<feature type="domain" description="HTH arsR-type" evidence="4">
    <location>
        <begin position="1"/>
        <end position="87"/>
    </location>
</feature>
<sequence>MKSNWNQNCPSCFKVLAVKSRFTLFEYLKKSGKKTVNELVNLLGLRQPTVTFHLNFLAKERMIKKIKVGREVFCQINKRCQNCPLFS</sequence>
<dbReference type="Gene3D" id="1.10.10.10">
    <property type="entry name" value="Winged helix-like DNA-binding domain superfamily/Winged helix DNA-binding domain"/>
    <property type="match status" value="1"/>
</dbReference>
<name>A0A1F5E3J5_9BACT</name>
<dbReference type="AlphaFoldDB" id="A0A1F5E3J5"/>
<accession>A0A1F5E3J5</accession>
<dbReference type="CDD" id="cd00090">
    <property type="entry name" value="HTH_ARSR"/>
    <property type="match status" value="1"/>
</dbReference>
<evidence type="ECO:0000259" key="4">
    <source>
        <dbReference type="PROSITE" id="PS50987"/>
    </source>
</evidence>
<gene>
    <name evidence="5" type="ORF">A2160_01150</name>
</gene>
<proteinExistence type="predicted"/>
<dbReference type="PROSITE" id="PS50987">
    <property type="entry name" value="HTH_ARSR_2"/>
    <property type="match status" value="1"/>
</dbReference>
<evidence type="ECO:0000256" key="2">
    <source>
        <dbReference type="ARBA" id="ARBA00023125"/>
    </source>
</evidence>